<evidence type="ECO:0000259" key="1">
    <source>
        <dbReference type="PROSITE" id="PS51746"/>
    </source>
</evidence>
<gene>
    <name evidence="2" type="ORF">TEA_005347</name>
</gene>
<dbReference type="SMART" id="SM00332">
    <property type="entry name" value="PP2Cc"/>
    <property type="match status" value="1"/>
</dbReference>
<organism evidence="2 3">
    <name type="scientific">Camellia sinensis var. sinensis</name>
    <name type="common">China tea</name>
    <dbReference type="NCBI Taxonomy" id="542762"/>
    <lineage>
        <taxon>Eukaryota</taxon>
        <taxon>Viridiplantae</taxon>
        <taxon>Streptophyta</taxon>
        <taxon>Embryophyta</taxon>
        <taxon>Tracheophyta</taxon>
        <taxon>Spermatophyta</taxon>
        <taxon>Magnoliopsida</taxon>
        <taxon>eudicotyledons</taxon>
        <taxon>Gunneridae</taxon>
        <taxon>Pentapetalae</taxon>
        <taxon>asterids</taxon>
        <taxon>Ericales</taxon>
        <taxon>Theaceae</taxon>
        <taxon>Camellia</taxon>
    </lineage>
</organism>
<dbReference type="GO" id="GO:0003697">
    <property type="term" value="F:single-stranded DNA binding"/>
    <property type="evidence" value="ECO:0007669"/>
    <property type="project" value="InterPro"/>
</dbReference>
<reference evidence="2 3" key="1">
    <citation type="journal article" date="2018" name="Proc. Natl. Acad. Sci. U.S.A.">
        <title>Draft genome sequence of Camellia sinensis var. sinensis provides insights into the evolution of the tea genome and tea quality.</title>
        <authorList>
            <person name="Wei C."/>
            <person name="Yang H."/>
            <person name="Wang S."/>
            <person name="Zhao J."/>
            <person name="Liu C."/>
            <person name="Gao L."/>
            <person name="Xia E."/>
            <person name="Lu Y."/>
            <person name="Tai Y."/>
            <person name="She G."/>
            <person name="Sun J."/>
            <person name="Cao H."/>
            <person name="Tong W."/>
            <person name="Gao Q."/>
            <person name="Li Y."/>
            <person name="Deng W."/>
            <person name="Jiang X."/>
            <person name="Wang W."/>
            <person name="Chen Q."/>
            <person name="Zhang S."/>
            <person name="Li H."/>
            <person name="Wu J."/>
            <person name="Wang P."/>
            <person name="Li P."/>
            <person name="Shi C."/>
            <person name="Zheng F."/>
            <person name="Jian J."/>
            <person name="Huang B."/>
            <person name="Shan D."/>
            <person name="Shi M."/>
            <person name="Fang C."/>
            <person name="Yue Y."/>
            <person name="Li F."/>
            <person name="Li D."/>
            <person name="Wei S."/>
            <person name="Han B."/>
            <person name="Jiang C."/>
            <person name="Yin Y."/>
            <person name="Xia T."/>
            <person name="Zhang Z."/>
            <person name="Bennetzen J.L."/>
            <person name="Zhao S."/>
            <person name="Wan X."/>
        </authorList>
    </citation>
    <scope>NUCLEOTIDE SEQUENCE [LARGE SCALE GENOMIC DNA]</scope>
    <source>
        <strain evidence="3">cv. Shuchazao</strain>
        <tissue evidence="2">Leaf</tissue>
    </source>
</reference>
<dbReference type="Pfam" id="PF00481">
    <property type="entry name" value="PP2C"/>
    <property type="match status" value="1"/>
</dbReference>
<dbReference type="Proteomes" id="UP000306102">
    <property type="component" value="Unassembled WGS sequence"/>
</dbReference>
<dbReference type="Gene3D" id="3.60.40.10">
    <property type="entry name" value="PPM-type phosphatase domain"/>
    <property type="match status" value="2"/>
</dbReference>
<dbReference type="CDD" id="cd00143">
    <property type="entry name" value="PP2Cc"/>
    <property type="match status" value="1"/>
</dbReference>
<dbReference type="Gene3D" id="2.40.50.140">
    <property type="entry name" value="Nucleic acid-binding proteins"/>
    <property type="match status" value="1"/>
</dbReference>
<comment type="caution">
    <text evidence="2">The sequence shown here is derived from an EMBL/GenBank/DDBJ whole genome shotgun (WGS) entry which is preliminary data.</text>
</comment>
<dbReference type="InterPro" id="IPR036457">
    <property type="entry name" value="PPM-type-like_dom_sf"/>
</dbReference>
<feature type="domain" description="PPM-type phosphatase" evidence="1">
    <location>
        <begin position="174"/>
        <end position="383"/>
    </location>
</feature>
<dbReference type="GO" id="GO:0042162">
    <property type="term" value="F:telomeric DNA binding"/>
    <property type="evidence" value="ECO:0007669"/>
    <property type="project" value="TreeGrafter"/>
</dbReference>
<dbReference type="GO" id="GO:0010521">
    <property type="term" value="F:telomerase inhibitor activity"/>
    <property type="evidence" value="ECO:0007669"/>
    <property type="project" value="TreeGrafter"/>
</dbReference>
<protein>
    <recommendedName>
        <fullName evidence="1">PPM-type phosphatase domain-containing protein</fullName>
    </recommendedName>
</protein>
<accession>A0A4S4EPK6</accession>
<proteinExistence type="predicted"/>
<keyword evidence="3" id="KW-1185">Reference proteome</keyword>
<dbReference type="EMBL" id="SDRB02002903">
    <property type="protein sequence ID" value="THG18668.1"/>
    <property type="molecule type" value="Genomic_DNA"/>
</dbReference>
<dbReference type="AlphaFoldDB" id="A0A4S4EPK6"/>
<dbReference type="GO" id="GO:0032211">
    <property type="term" value="P:negative regulation of telomere maintenance via telomerase"/>
    <property type="evidence" value="ECO:0007669"/>
    <property type="project" value="TreeGrafter"/>
</dbReference>
<dbReference type="GO" id="GO:1990879">
    <property type="term" value="C:CST complex"/>
    <property type="evidence" value="ECO:0007669"/>
    <property type="project" value="InterPro"/>
</dbReference>
<dbReference type="InterPro" id="IPR012340">
    <property type="entry name" value="NA-bd_OB-fold"/>
</dbReference>
<dbReference type="PROSITE" id="PS51746">
    <property type="entry name" value="PPM_2"/>
    <property type="match status" value="1"/>
</dbReference>
<evidence type="ECO:0000313" key="3">
    <source>
        <dbReference type="Proteomes" id="UP000306102"/>
    </source>
</evidence>
<evidence type="ECO:0000313" key="2">
    <source>
        <dbReference type="EMBL" id="THG18668.1"/>
    </source>
</evidence>
<dbReference type="Pfam" id="PF15490">
    <property type="entry name" value="Ten1_2"/>
    <property type="match status" value="1"/>
</dbReference>
<dbReference type="SUPFAM" id="SSF81606">
    <property type="entry name" value="PP2C-like"/>
    <property type="match status" value="1"/>
</dbReference>
<name>A0A4S4EPK6_CAMSN</name>
<dbReference type="InterPro" id="IPR029146">
    <property type="entry name" value="Ten1_animal_plant"/>
</dbReference>
<sequence length="398" mass="43538">MASSAINAGALVTLQELNSASPHFKQGASLRVTGKLQDYSVETALAVIIDETASLKIDTQHLNVNLRVGSIYQFIGELVIQPNNEGILKARVARNVDGIDLNLYHQSLKLLKEFISDQMILFNGLAKNILVKNGKKSRSDVGREAADSLAKEARKNDLMLSSSGTVNGERSDNFVSVFSKGGKKGVNQDCLVVWEEFGCQEDMIFCGIFDGHGPWGHLVAKRVRKLMPSSLLCNWQETLAQNSLDLNSSTEPGKSLNQFDTWKQSYLKTCSAVDQDLEQHPGIDSFHSGTTALTIVRQGDLIVIANIGDSRAVLATTSDDGYLVPLQLTVWDVLSNREAVEVVSSTPKREESAKRLVQHAVCAWKRKKPGMAVDDISAICLFFNNSTSSQSVDTIKLP</sequence>
<dbReference type="FunFam" id="2.40.50.140:FF:000410">
    <property type="entry name" value="CST complex subunit TEN1"/>
    <property type="match status" value="1"/>
</dbReference>
<dbReference type="PANTHER" id="PTHR33905:SF1">
    <property type="entry name" value="CST COMPLEX SUBUNIT TEN1"/>
    <property type="match status" value="1"/>
</dbReference>
<dbReference type="InterPro" id="IPR001932">
    <property type="entry name" value="PPM-type_phosphatase-like_dom"/>
</dbReference>
<dbReference type="PANTHER" id="PTHR33905">
    <property type="entry name" value="CST COMPLEX SUBUNIT TEN1"/>
    <property type="match status" value="1"/>
</dbReference>